<keyword evidence="9" id="KW-1185">Reference proteome</keyword>
<dbReference type="InterPro" id="IPR002528">
    <property type="entry name" value="MATE_fam"/>
</dbReference>
<evidence type="ECO:0000256" key="4">
    <source>
        <dbReference type="ARBA" id="ARBA00022989"/>
    </source>
</evidence>
<accession>K8EI34</accession>
<evidence type="ECO:0000256" key="7">
    <source>
        <dbReference type="SAM" id="MobiDB-lite"/>
    </source>
</evidence>
<feature type="compositionally biased region" description="Basic and acidic residues" evidence="7">
    <location>
        <begin position="177"/>
        <end position="186"/>
    </location>
</feature>
<dbReference type="OrthoDB" id="423427at2759"/>
<evidence type="ECO:0000313" key="9">
    <source>
        <dbReference type="Proteomes" id="UP000198341"/>
    </source>
</evidence>
<sequence length="721" mass="78329">MQTTRSASNNRVGLFARSSAVLSSSSRRRQPRRRHFTTTSKNNDAKTRGRKVFRAHDKRREEDNLEEEEDKEEDRNVPFLYDEILYQFGEDQEEDSFDETSREDEEEEEEQRRPAGLLSKTTTTTTTTKRVTKVEIMGAGDSKPTSASSSEQQQQQILLQQQKQKQNRPIDVAEAMRVGDKSKDAGGLHPRGHGAMGKQPLNSSNALNSGNETALSSTRDPKSPKMMGSGQKSPRPIAGTSSLVVQNGRKEKEIDFPALTLRQVVKFAVPALGAVLCDPVMTLVDTACVGRISATYLAALGPNTSIFGFVAMIFQFLTIATTGMVSRNMDAKDAKGLAMVISDALTIAIVMGVLAAFGMIVFAVPLLDLMQTQPHVMQPAVTYLRTRAFTMPCFLITLVGTATCLGQRDSQSPMKIFAFAGGLNLVLDLYLVIGPPKMGIAGAAIATAISQTFGALIFLRKLSRNHNLMFRMPTRARSKPFITAGGVLSVRSVCIMLFYSYAAALASTINVVTIAAHQVVAGIVSVAQFCPEPLSACAQSVLATAGPRNANGFATSKESLYVRKAGRLLLLAGLGLGAGVGAICASILAYQPEMFTKNATVMTEVGSVAPIVFFSILTYCCVCVTDGLVFATGRIEFAALTQVINLPLSAYALWFCVSKQELGLFGIWFVVLGLFILRVSENIFILARDLGPQAWRKIVSPAERMSMEEEDFNDVESQKQN</sequence>
<feature type="transmembrane region" description="Helical" evidence="6">
    <location>
        <begin position="611"/>
        <end position="630"/>
    </location>
</feature>
<organism evidence="8 9">
    <name type="scientific">Bathycoccus prasinos</name>
    <dbReference type="NCBI Taxonomy" id="41875"/>
    <lineage>
        <taxon>Eukaryota</taxon>
        <taxon>Viridiplantae</taxon>
        <taxon>Chlorophyta</taxon>
        <taxon>Mamiellophyceae</taxon>
        <taxon>Mamiellales</taxon>
        <taxon>Bathycoccaceae</taxon>
        <taxon>Bathycoccus</taxon>
    </lineage>
</organism>
<dbReference type="EMBL" id="FO082271">
    <property type="protein sequence ID" value="CCO17679.1"/>
    <property type="molecule type" value="Genomic_DNA"/>
</dbReference>
<feature type="transmembrane region" description="Helical" evidence="6">
    <location>
        <begin position="667"/>
        <end position="687"/>
    </location>
</feature>
<feature type="compositionally biased region" description="Low complexity" evidence="7">
    <location>
        <begin position="152"/>
        <end position="164"/>
    </location>
</feature>
<keyword evidence="4 6" id="KW-1133">Transmembrane helix</keyword>
<dbReference type="KEGG" id="bpg:Bathy08g00750"/>
<keyword evidence="5 6" id="KW-0472">Membrane</keyword>
<feature type="compositionally biased region" description="Polar residues" evidence="7">
    <location>
        <begin position="200"/>
        <end position="218"/>
    </location>
</feature>
<name>K8EI34_9CHLO</name>
<dbReference type="GO" id="GO:0042910">
    <property type="term" value="F:xenobiotic transmembrane transporter activity"/>
    <property type="evidence" value="ECO:0007669"/>
    <property type="project" value="InterPro"/>
</dbReference>
<dbReference type="GO" id="GO:0015297">
    <property type="term" value="F:antiporter activity"/>
    <property type="evidence" value="ECO:0007669"/>
    <property type="project" value="InterPro"/>
</dbReference>
<dbReference type="eggNOG" id="KOG1347">
    <property type="taxonomic scope" value="Eukaryota"/>
</dbReference>
<evidence type="ECO:0000256" key="1">
    <source>
        <dbReference type="ARBA" id="ARBA00004141"/>
    </source>
</evidence>
<gene>
    <name evidence="8" type="ORF">Bathy08g00750</name>
</gene>
<feature type="transmembrane region" description="Helical" evidence="6">
    <location>
        <begin position="439"/>
        <end position="459"/>
    </location>
</feature>
<comment type="subcellular location">
    <subcellularLocation>
        <location evidence="1">Membrane</location>
        <topology evidence="1">Multi-pass membrane protein</topology>
    </subcellularLocation>
</comment>
<evidence type="ECO:0000256" key="6">
    <source>
        <dbReference type="RuleBase" id="RU004914"/>
    </source>
</evidence>
<dbReference type="GeneID" id="19014054"/>
<keyword evidence="3 6" id="KW-0812">Transmembrane</keyword>
<dbReference type="PANTHER" id="PTHR42893">
    <property type="entry name" value="PROTEIN DETOXIFICATION 44, CHLOROPLASTIC-RELATED"/>
    <property type="match status" value="1"/>
</dbReference>
<feature type="transmembrane region" description="Helical" evidence="6">
    <location>
        <begin position="637"/>
        <end position="655"/>
    </location>
</feature>
<feature type="compositionally biased region" description="Acidic residues" evidence="7">
    <location>
        <begin position="63"/>
        <end position="72"/>
    </location>
</feature>
<dbReference type="InterPro" id="IPR044644">
    <property type="entry name" value="DinF-like"/>
</dbReference>
<dbReference type="Proteomes" id="UP000198341">
    <property type="component" value="Chromosome 8"/>
</dbReference>
<evidence type="ECO:0000313" key="8">
    <source>
        <dbReference type="EMBL" id="CCO17679.1"/>
    </source>
</evidence>
<feature type="transmembrane region" description="Helical" evidence="6">
    <location>
        <begin position="306"/>
        <end position="325"/>
    </location>
</feature>
<feature type="transmembrane region" description="Helical" evidence="6">
    <location>
        <begin position="480"/>
        <end position="502"/>
    </location>
</feature>
<dbReference type="GO" id="GO:0016020">
    <property type="term" value="C:membrane"/>
    <property type="evidence" value="ECO:0007669"/>
    <property type="project" value="UniProtKB-SubCell"/>
</dbReference>
<dbReference type="AlphaFoldDB" id="K8EI34"/>
<evidence type="ECO:0000256" key="5">
    <source>
        <dbReference type="ARBA" id="ARBA00023136"/>
    </source>
</evidence>
<feature type="transmembrane region" description="Helical" evidence="6">
    <location>
        <begin position="416"/>
        <end position="433"/>
    </location>
</feature>
<dbReference type="Pfam" id="PF01554">
    <property type="entry name" value="MatE"/>
    <property type="match status" value="1"/>
</dbReference>
<feature type="compositionally biased region" description="Acidic residues" evidence="7">
    <location>
        <begin position="90"/>
        <end position="109"/>
    </location>
</feature>
<feature type="compositionally biased region" description="Polar residues" evidence="7">
    <location>
        <begin position="1"/>
        <end position="11"/>
    </location>
</feature>
<dbReference type="NCBIfam" id="TIGR00797">
    <property type="entry name" value="matE"/>
    <property type="match status" value="1"/>
</dbReference>
<dbReference type="RefSeq" id="XP_007511558.1">
    <property type="nucleotide sequence ID" value="XM_007511496.1"/>
</dbReference>
<evidence type="ECO:0000256" key="3">
    <source>
        <dbReference type="ARBA" id="ARBA00022692"/>
    </source>
</evidence>
<proteinExistence type="inferred from homology"/>
<comment type="similarity">
    <text evidence="2 6">Belongs to the multi antimicrobial extrusion (MATE) (TC 2.A.66.1) family.</text>
</comment>
<dbReference type="PANTHER" id="PTHR42893:SF44">
    <property type="entry name" value="PROTEIN DETOXIFICATION"/>
    <property type="match status" value="1"/>
</dbReference>
<feature type="transmembrane region" description="Helical" evidence="6">
    <location>
        <begin position="337"/>
        <end position="364"/>
    </location>
</feature>
<reference evidence="8 9" key="1">
    <citation type="submission" date="2011-10" db="EMBL/GenBank/DDBJ databases">
        <authorList>
            <person name="Genoscope - CEA"/>
        </authorList>
    </citation>
    <scope>NUCLEOTIDE SEQUENCE [LARGE SCALE GENOMIC DNA]</scope>
    <source>
        <strain evidence="8 9">RCC 1105</strain>
    </source>
</reference>
<feature type="region of interest" description="Disordered" evidence="7">
    <location>
        <begin position="1"/>
        <end position="241"/>
    </location>
</feature>
<feature type="transmembrane region" description="Helical" evidence="6">
    <location>
        <begin position="568"/>
        <end position="591"/>
    </location>
</feature>
<comment type="caution">
    <text evidence="6">Lacks conserved residue(s) required for the propagation of feature annotation.</text>
</comment>
<evidence type="ECO:0000256" key="2">
    <source>
        <dbReference type="ARBA" id="ARBA00010199"/>
    </source>
</evidence>
<feature type="compositionally biased region" description="Basic residues" evidence="7">
    <location>
        <begin position="26"/>
        <end position="36"/>
    </location>
</feature>
<protein>
    <recommendedName>
        <fullName evidence="6">Protein DETOXIFICATION</fullName>
    </recommendedName>
    <alternativeName>
        <fullName evidence="6">Multidrug and toxic compound extrusion protein</fullName>
    </alternativeName>
</protein>